<sequence>MTRLRKTLAACALTVGVLGAVVTPAMAENHPPVVPLDNHQTVVPPERHQTVVPLDRNQDVAPLENHGS</sequence>
<name>A0ABV3C039_9ACTN</name>
<keyword evidence="1" id="KW-0732">Signal</keyword>
<evidence type="ECO:0000313" key="2">
    <source>
        <dbReference type="EMBL" id="MEU6826624.1"/>
    </source>
</evidence>
<evidence type="ECO:0008006" key="4">
    <source>
        <dbReference type="Google" id="ProtNLM"/>
    </source>
</evidence>
<feature type="chain" id="PRO_5047262048" description="Secreted protein" evidence="1">
    <location>
        <begin position="28"/>
        <end position="68"/>
    </location>
</feature>
<dbReference type="Proteomes" id="UP001551176">
    <property type="component" value="Unassembled WGS sequence"/>
</dbReference>
<comment type="caution">
    <text evidence="2">The sequence shown here is derived from an EMBL/GenBank/DDBJ whole genome shotgun (WGS) entry which is preliminary data.</text>
</comment>
<dbReference type="RefSeq" id="WP_359357879.1">
    <property type="nucleotide sequence ID" value="NZ_JBEYXV010000028.1"/>
</dbReference>
<organism evidence="2 3">
    <name type="scientific">Streptomyces atriruber</name>
    <dbReference type="NCBI Taxonomy" id="545121"/>
    <lineage>
        <taxon>Bacteria</taxon>
        <taxon>Bacillati</taxon>
        <taxon>Actinomycetota</taxon>
        <taxon>Actinomycetes</taxon>
        <taxon>Kitasatosporales</taxon>
        <taxon>Streptomycetaceae</taxon>
        <taxon>Streptomyces</taxon>
    </lineage>
</organism>
<proteinExistence type="predicted"/>
<feature type="signal peptide" evidence="1">
    <location>
        <begin position="1"/>
        <end position="27"/>
    </location>
</feature>
<protein>
    <recommendedName>
        <fullName evidence="4">Secreted protein</fullName>
    </recommendedName>
</protein>
<reference evidence="2 3" key="1">
    <citation type="submission" date="2024-06" db="EMBL/GenBank/DDBJ databases">
        <title>The Natural Products Discovery Center: Release of the First 8490 Sequenced Strains for Exploring Actinobacteria Biosynthetic Diversity.</title>
        <authorList>
            <person name="Kalkreuter E."/>
            <person name="Kautsar S.A."/>
            <person name="Yang D."/>
            <person name="Bader C.D."/>
            <person name="Teijaro C.N."/>
            <person name="Fluegel L."/>
            <person name="Davis C.M."/>
            <person name="Simpson J.R."/>
            <person name="Lauterbach L."/>
            <person name="Steele A.D."/>
            <person name="Gui C."/>
            <person name="Meng S."/>
            <person name="Li G."/>
            <person name="Viehrig K."/>
            <person name="Ye F."/>
            <person name="Su P."/>
            <person name="Kiefer A.F."/>
            <person name="Nichols A."/>
            <person name="Cepeda A.J."/>
            <person name="Yan W."/>
            <person name="Fan B."/>
            <person name="Jiang Y."/>
            <person name="Adhikari A."/>
            <person name="Zheng C.-J."/>
            <person name="Schuster L."/>
            <person name="Cowan T.M."/>
            <person name="Smanski M.J."/>
            <person name="Chevrette M.G."/>
            <person name="De Carvalho L.P.S."/>
            <person name="Shen B."/>
        </authorList>
    </citation>
    <scope>NUCLEOTIDE SEQUENCE [LARGE SCALE GENOMIC DNA]</scope>
    <source>
        <strain evidence="2 3">NPDC046838</strain>
    </source>
</reference>
<gene>
    <name evidence="2" type="ORF">ABZ921_38970</name>
</gene>
<dbReference type="EMBL" id="JBEYXV010000028">
    <property type="protein sequence ID" value="MEU6826624.1"/>
    <property type="molecule type" value="Genomic_DNA"/>
</dbReference>
<keyword evidence="3" id="KW-1185">Reference proteome</keyword>
<evidence type="ECO:0000313" key="3">
    <source>
        <dbReference type="Proteomes" id="UP001551176"/>
    </source>
</evidence>
<evidence type="ECO:0000256" key="1">
    <source>
        <dbReference type="SAM" id="SignalP"/>
    </source>
</evidence>
<accession>A0ABV3C039</accession>